<proteinExistence type="inferred from homology"/>
<keyword evidence="5" id="KW-0410">Iron transport</keyword>
<dbReference type="Pfam" id="PF00593">
    <property type="entry name" value="TonB_dep_Rec_b-barrel"/>
    <property type="match status" value="1"/>
</dbReference>
<reference evidence="16" key="1">
    <citation type="journal article" date="2010" name="PLoS ONE">
        <title>The complete genome sequence of Cupriavidus metallidurans strain CH34, a master survivalist in harsh and anthropogenic environments.</title>
        <authorList>
            <person name="Janssen P.J."/>
            <person name="Van Houdt R."/>
            <person name="Moors H."/>
            <person name="Monsieurs P."/>
            <person name="Morin N."/>
            <person name="Michaux A."/>
            <person name="Benotmane M.A."/>
            <person name="Leys N."/>
            <person name="Vallaeys T."/>
            <person name="Lapidus A."/>
            <person name="Monchy S."/>
            <person name="Medigue C."/>
            <person name="Taghavi S."/>
            <person name="McCorkle S."/>
            <person name="Dunn J."/>
            <person name="van der Lelie D."/>
            <person name="Mergeay M."/>
        </authorList>
    </citation>
    <scope>NUCLEOTIDE SEQUENCE [LARGE SCALE GENOMIC DNA]</scope>
    <source>
        <strain evidence="16">ATCC 43123 / DSM 2839 / NBRC 102507 / CH34</strain>
    </source>
</reference>
<evidence type="ECO:0000256" key="5">
    <source>
        <dbReference type="ARBA" id="ARBA00022496"/>
    </source>
</evidence>
<dbReference type="PANTHER" id="PTHR30069:SF42">
    <property type="entry name" value="FERRIC AEROBACTIN RECEPTOR"/>
    <property type="match status" value="1"/>
</dbReference>
<dbReference type="GO" id="GO:0038023">
    <property type="term" value="F:signaling receptor activity"/>
    <property type="evidence" value="ECO:0007669"/>
    <property type="project" value="InterPro"/>
</dbReference>
<dbReference type="SMART" id="SM00965">
    <property type="entry name" value="STN"/>
    <property type="match status" value="1"/>
</dbReference>
<dbReference type="InterPro" id="IPR036942">
    <property type="entry name" value="Beta-barrel_TonB_sf"/>
</dbReference>
<evidence type="ECO:0000256" key="1">
    <source>
        <dbReference type="ARBA" id="ARBA00004571"/>
    </source>
</evidence>
<dbReference type="InterPro" id="IPR010105">
    <property type="entry name" value="TonB_sidphr_rcpt"/>
</dbReference>
<dbReference type="InterPro" id="IPR039426">
    <property type="entry name" value="TonB-dep_rcpt-like"/>
</dbReference>
<evidence type="ECO:0000256" key="3">
    <source>
        <dbReference type="ARBA" id="ARBA00022448"/>
    </source>
</evidence>
<evidence type="ECO:0000256" key="8">
    <source>
        <dbReference type="ARBA" id="ARBA00023077"/>
    </source>
</evidence>
<gene>
    <name evidence="15" type="primary">aleB</name>
    <name evidence="15" type="ordered locus">Rmet_1118</name>
</gene>
<evidence type="ECO:0000256" key="4">
    <source>
        <dbReference type="ARBA" id="ARBA00022452"/>
    </source>
</evidence>
<dbReference type="GO" id="GO:0044718">
    <property type="term" value="P:siderophore transmembrane transport"/>
    <property type="evidence" value="ECO:0007669"/>
    <property type="project" value="TreeGrafter"/>
</dbReference>
<keyword evidence="5" id="KW-0406">Ion transport</keyword>
<name>Q1LPC2_CUPMC</name>
<keyword evidence="11 12" id="KW-0998">Cell outer membrane</keyword>
<keyword evidence="9 12" id="KW-0472">Membrane</keyword>
<evidence type="ECO:0000256" key="7">
    <source>
        <dbReference type="ARBA" id="ARBA00023004"/>
    </source>
</evidence>
<evidence type="ECO:0000256" key="12">
    <source>
        <dbReference type="PROSITE-ProRule" id="PRU01360"/>
    </source>
</evidence>
<dbReference type="AlphaFoldDB" id="Q1LPC2"/>
<evidence type="ECO:0000256" key="6">
    <source>
        <dbReference type="ARBA" id="ARBA00022692"/>
    </source>
</evidence>
<dbReference type="PANTHER" id="PTHR30069">
    <property type="entry name" value="TONB-DEPENDENT OUTER MEMBRANE RECEPTOR"/>
    <property type="match status" value="1"/>
</dbReference>
<dbReference type="KEGG" id="rme:Rmet_1118"/>
<dbReference type="Pfam" id="PF07660">
    <property type="entry name" value="STN"/>
    <property type="match status" value="1"/>
</dbReference>
<evidence type="ECO:0000313" key="15">
    <source>
        <dbReference type="EMBL" id="ABF08004.1"/>
    </source>
</evidence>
<evidence type="ECO:0000256" key="13">
    <source>
        <dbReference type="RuleBase" id="RU003357"/>
    </source>
</evidence>
<evidence type="ECO:0000256" key="11">
    <source>
        <dbReference type="ARBA" id="ARBA00023237"/>
    </source>
</evidence>
<dbReference type="Pfam" id="PF07715">
    <property type="entry name" value="Plug"/>
    <property type="match status" value="1"/>
</dbReference>
<keyword evidence="3 12" id="KW-0813">Transport</keyword>
<feature type="domain" description="Secretin/TonB short N-terminal" evidence="14">
    <location>
        <begin position="72"/>
        <end position="123"/>
    </location>
</feature>
<dbReference type="Gene3D" id="2.40.170.20">
    <property type="entry name" value="TonB-dependent receptor, beta-barrel domain"/>
    <property type="match status" value="1"/>
</dbReference>
<dbReference type="NCBIfam" id="TIGR01783">
    <property type="entry name" value="TonB-siderophor"/>
    <property type="match status" value="1"/>
</dbReference>
<keyword evidence="6 12" id="KW-0812">Transmembrane</keyword>
<accession>Q1LPC2</accession>
<keyword evidence="10" id="KW-0675">Receptor</keyword>
<evidence type="ECO:0000256" key="9">
    <source>
        <dbReference type="ARBA" id="ARBA00023136"/>
    </source>
</evidence>
<protein>
    <submittedName>
        <fullName evidence="15">Ferric alcaligin E</fullName>
    </submittedName>
</protein>
<dbReference type="CDD" id="cd01347">
    <property type="entry name" value="ligand_gated_channel"/>
    <property type="match status" value="1"/>
</dbReference>
<keyword evidence="16" id="KW-1185">Reference proteome</keyword>
<dbReference type="InterPro" id="IPR037066">
    <property type="entry name" value="Plug_dom_sf"/>
</dbReference>
<dbReference type="Gene3D" id="2.170.130.10">
    <property type="entry name" value="TonB-dependent receptor, plug domain"/>
    <property type="match status" value="1"/>
</dbReference>
<dbReference type="InterPro" id="IPR000531">
    <property type="entry name" value="Beta-barrel_TonB"/>
</dbReference>
<keyword evidence="4 12" id="KW-1134">Transmembrane beta strand</keyword>
<comment type="similarity">
    <text evidence="2 12 13">Belongs to the TonB-dependent receptor family.</text>
</comment>
<dbReference type="SUPFAM" id="SSF56935">
    <property type="entry name" value="Porins"/>
    <property type="match status" value="1"/>
</dbReference>
<dbReference type="eggNOG" id="COG4771">
    <property type="taxonomic scope" value="Bacteria"/>
</dbReference>
<comment type="subcellular location">
    <subcellularLocation>
        <location evidence="1 12">Cell outer membrane</location>
        <topology evidence="1 12">Multi-pass membrane protein</topology>
    </subcellularLocation>
</comment>
<dbReference type="STRING" id="266264.Rmet_1118"/>
<evidence type="ECO:0000313" key="16">
    <source>
        <dbReference type="Proteomes" id="UP000002429"/>
    </source>
</evidence>
<evidence type="ECO:0000256" key="2">
    <source>
        <dbReference type="ARBA" id="ARBA00009810"/>
    </source>
</evidence>
<evidence type="ECO:0000256" key="10">
    <source>
        <dbReference type="ARBA" id="ARBA00023170"/>
    </source>
</evidence>
<dbReference type="GO" id="GO:0015344">
    <property type="term" value="F:siderophore uptake transmembrane transporter activity"/>
    <property type="evidence" value="ECO:0007669"/>
    <property type="project" value="TreeGrafter"/>
</dbReference>
<dbReference type="Gene3D" id="3.55.50.30">
    <property type="match status" value="1"/>
</dbReference>
<dbReference type="InterPro" id="IPR011662">
    <property type="entry name" value="Secretin/TonB_short_N"/>
</dbReference>
<dbReference type="GO" id="GO:0009279">
    <property type="term" value="C:cell outer membrane"/>
    <property type="evidence" value="ECO:0007669"/>
    <property type="project" value="UniProtKB-SubCell"/>
</dbReference>
<sequence length="839" mass="91157">MTHSYSTTGNRVGAAARDYGRRGSMAALAAAVLMSVAVAPVAAQTPRGDVPIHIEAQPLADALLQLGRQTSLQLYFPPELVAGKRAPAVNGTMRPEAALDSLLKGSGIQYQRSGNQGFVLRPVSAAPAAAPPVPSDTLHATAQPTTVLAPVEVTASRTSSDLVRPTRQSTVLERTELEELKTGSDSLATVLSKVIPGMADSSHTVTDFGQTLRGRGMLVLLDGIPLNTNRDSARNLANIDPALVERVEVLRGSSAIYGGGATGGIVSITTRPAGGEPKADTTVTMSTPLSRLRADGLSANVQQHFSGSSGMLDYAFDLGARHIGNSYDAKGQRIAPEPSQGDLFDSNNYNVGGKLGLRFAPDQRIQLAFSHFDAKQDTRWASDPSVAKLPPGSVPARALDGLQLADQNQIRNTLVNLEYEHRDLLGSQLSAQFYYRNYYSRFTPFDARAVPVRGGNVDQAMQDSEVFGSRLTVKTPLGADKRTRVIWGMDFEQETSDMPIDIFDLKAYDASGGRIFNKIGTLTYMPPITTRSIGGFAQLQHKFNEQWSTEGGLRYQYARASFSDFVPLSQSRVTNPATVSGGAVDYSAVLGNIGVAYKPVKDHEFYAAFSQGFNLPDIGLQVRNARAGFDIGSSDLQPVKTNNYELGWRGAFGNTLGSLAIFYTTSDLGDVQSFNNGLILTRTAEKIYGVEASADYLSTDERWGAGGTFTWMQGRETPQGRDSQQMTGYRIPPLKLTGYVQYRPVPQWNNRLQATFFAGYDYRLNGVTSFGRRDVSSYTTLDLISSYQVTKKDTVTVGIQNLLNRYYYPLYSQLLRNSNNTSHLPAAGITLTATYQHRW</sequence>
<keyword evidence="7" id="KW-0408">Iron</keyword>
<dbReference type="HOGENOM" id="CLU_015930_0_0_4"/>
<organism evidence="15 16">
    <name type="scientific">Cupriavidus metallidurans (strain ATCC 43123 / DSM 2839 / NBRC 102507 / CH34)</name>
    <name type="common">Ralstonia metallidurans</name>
    <dbReference type="NCBI Taxonomy" id="266264"/>
    <lineage>
        <taxon>Bacteria</taxon>
        <taxon>Pseudomonadati</taxon>
        <taxon>Pseudomonadota</taxon>
        <taxon>Betaproteobacteria</taxon>
        <taxon>Burkholderiales</taxon>
        <taxon>Burkholderiaceae</taxon>
        <taxon>Cupriavidus</taxon>
    </lineage>
</organism>
<dbReference type="EMBL" id="CP000352">
    <property type="protein sequence ID" value="ABF08004.1"/>
    <property type="molecule type" value="Genomic_DNA"/>
</dbReference>
<dbReference type="Proteomes" id="UP000002429">
    <property type="component" value="Chromosome"/>
</dbReference>
<keyword evidence="8 13" id="KW-0798">TonB box</keyword>
<evidence type="ECO:0000259" key="14">
    <source>
        <dbReference type="SMART" id="SM00965"/>
    </source>
</evidence>
<dbReference type="InterPro" id="IPR012910">
    <property type="entry name" value="Plug_dom"/>
</dbReference>
<dbReference type="PROSITE" id="PS52016">
    <property type="entry name" value="TONB_DEPENDENT_REC_3"/>
    <property type="match status" value="1"/>
</dbReference>